<evidence type="ECO:0000313" key="1">
    <source>
        <dbReference type="EMBL" id="MBB5199963.1"/>
    </source>
</evidence>
<accession>A0A840RQH6</accession>
<proteinExistence type="predicted"/>
<dbReference type="AlphaFoldDB" id="A0A840RQH6"/>
<comment type="caution">
    <text evidence="1">The sequence shown here is derived from an EMBL/GenBank/DDBJ whole genome shotgun (WGS) entry which is preliminary data.</text>
</comment>
<dbReference type="EMBL" id="JACHHQ010000003">
    <property type="protein sequence ID" value="MBB5199963.1"/>
    <property type="molecule type" value="Genomic_DNA"/>
</dbReference>
<evidence type="ECO:0000313" key="2">
    <source>
        <dbReference type="Proteomes" id="UP000571084"/>
    </source>
</evidence>
<gene>
    <name evidence="1" type="ORF">HNR39_001795</name>
</gene>
<dbReference type="Proteomes" id="UP000571084">
    <property type="component" value="Unassembled WGS sequence"/>
</dbReference>
<protein>
    <submittedName>
        <fullName evidence="1">Uncharacterized protein</fullName>
    </submittedName>
</protein>
<name>A0A840RQH6_9BURK</name>
<keyword evidence="2" id="KW-1185">Reference proteome</keyword>
<sequence length="54" mass="6260">MGLCIRKVFQQWIHLRWEPKQYVFNLLVLTNILDTFGIASDGIDNAKYCGETLS</sequence>
<reference evidence="1 2" key="1">
    <citation type="submission" date="2020-08" db="EMBL/GenBank/DDBJ databases">
        <title>Genomic Encyclopedia of Type Strains, Phase IV (KMG-IV): sequencing the most valuable type-strain genomes for metagenomic binning, comparative biology and taxonomic classification.</title>
        <authorList>
            <person name="Goeker M."/>
        </authorList>
    </citation>
    <scope>NUCLEOTIDE SEQUENCE [LARGE SCALE GENOMIC DNA]</scope>
    <source>
        <strain evidence="1 2">DSM 23240</strain>
    </source>
</reference>
<organism evidence="1 2">
    <name type="scientific">Glaciimonas immobilis</name>
    <dbReference type="NCBI Taxonomy" id="728004"/>
    <lineage>
        <taxon>Bacteria</taxon>
        <taxon>Pseudomonadati</taxon>
        <taxon>Pseudomonadota</taxon>
        <taxon>Betaproteobacteria</taxon>
        <taxon>Burkholderiales</taxon>
        <taxon>Oxalobacteraceae</taxon>
        <taxon>Glaciimonas</taxon>
    </lineage>
</organism>